<evidence type="ECO:0000256" key="3">
    <source>
        <dbReference type="ARBA" id="ARBA00023015"/>
    </source>
</evidence>
<keyword evidence="3 7" id="KW-0805">Transcription regulation</keyword>
<accession>A0AAD5S2H5</accession>
<keyword evidence="4 7" id="KW-0804">Transcription</keyword>
<dbReference type="AlphaFoldDB" id="A0AAD5S2H5"/>
<evidence type="ECO:0000259" key="8">
    <source>
        <dbReference type="Pfam" id="PF10513"/>
    </source>
</evidence>
<dbReference type="Pfam" id="PF10513">
    <property type="entry name" value="EPL1"/>
    <property type="match status" value="1"/>
</dbReference>
<keyword evidence="10" id="KW-1185">Reference proteome</keyword>
<comment type="similarity">
    <text evidence="2 7">Belongs to the enhancer of polycomb family.</text>
</comment>
<gene>
    <name evidence="9" type="primary">EPL1</name>
    <name evidence="9" type="ORF">HK097_004366</name>
</gene>
<dbReference type="Proteomes" id="UP001212841">
    <property type="component" value="Unassembled WGS sequence"/>
</dbReference>
<dbReference type="GO" id="GO:0005634">
    <property type="term" value="C:nucleus"/>
    <property type="evidence" value="ECO:0007669"/>
    <property type="project" value="UniProtKB-SubCell"/>
</dbReference>
<reference evidence="9" key="1">
    <citation type="submission" date="2020-05" db="EMBL/GenBank/DDBJ databases">
        <title>Phylogenomic resolution of chytrid fungi.</title>
        <authorList>
            <person name="Stajich J.E."/>
            <person name="Amses K."/>
            <person name="Simmons R."/>
            <person name="Seto K."/>
            <person name="Myers J."/>
            <person name="Bonds A."/>
            <person name="Quandt C.A."/>
            <person name="Barry K."/>
            <person name="Liu P."/>
            <person name="Grigoriev I."/>
            <person name="Longcore J.E."/>
            <person name="James T.Y."/>
        </authorList>
    </citation>
    <scope>NUCLEOTIDE SEQUENCE</scope>
    <source>
        <strain evidence="9">JEL0318</strain>
    </source>
</reference>
<keyword evidence="5 7" id="KW-0539">Nucleus</keyword>
<evidence type="ECO:0000313" key="9">
    <source>
        <dbReference type="EMBL" id="KAJ3034895.1"/>
    </source>
</evidence>
<evidence type="ECO:0000256" key="5">
    <source>
        <dbReference type="ARBA" id="ARBA00023242"/>
    </source>
</evidence>
<dbReference type="PANTHER" id="PTHR14898">
    <property type="entry name" value="ENHANCER OF POLYCOMB"/>
    <property type="match status" value="1"/>
</dbReference>
<evidence type="ECO:0000256" key="1">
    <source>
        <dbReference type="ARBA" id="ARBA00004123"/>
    </source>
</evidence>
<evidence type="ECO:0000256" key="2">
    <source>
        <dbReference type="ARBA" id="ARBA00008035"/>
    </source>
</evidence>
<protein>
    <recommendedName>
        <fullName evidence="7">Enhancer of polycomb-like protein</fullName>
    </recommendedName>
</protein>
<dbReference type="GO" id="GO:0006357">
    <property type="term" value="P:regulation of transcription by RNA polymerase II"/>
    <property type="evidence" value="ECO:0007669"/>
    <property type="project" value="InterPro"/>
</dbReference>
<sequence>MAPGPTNSGLRSRKVDHKKSLPVYRYHEVPDFDETSSINRAIPTIATGVEKEEEEEHHLQAALIATQSGFTHNPVVIPTPDASKQISNYEHFYTRSFQQPKSLIRFSTQIDDVIGCPYNLDEEDDEFRRLLEERVKKGELVKEVLVGEDQFEEMVWALERAGNDKVLFLPPLIEILPFEIVH</sequence>
<feature type="domain" description="Enhancer of polycomb-like N-terminal" evidence="8">
    <location>
        <begin position="11"/>
        <end position="160"/>
    </location>
</feature>
<evidence type="ECO:0000256" key="7">
    <source>
        <dbReference type="RuleBase" id="RU361124"/>
    </source>
</evidence>
<evidence type="ECO:0000256" key="4">
    <source>
        <dbReference type="ARBA" id="ARBA00023163"/>
    </source>
</evidence>
<comment type="subcellular location">
    <subcellularLocation>
        <location evidence="1 7">Nucleus</location>
    </subcellularLocation>
</comment>
<evidence type="ECO:0000313" key="10">
    <source>
        <dbReference type="Proteomes" id="UP001212841"/>
    </source>
</evidence>
<name>A0AAD5S2H5_9FUNG</name>
<dbReference type="InterPro" id="IPR019542">
    <property type="entry name" value="Enhancer_polycomb-like_N"/>
</dbReference>
<dbReference type="InterPro" id="IPR024943">
    <property type="entry name" value="Enhancer_polycomb"/>
</dbReference>
<dbReference type="GO" id="GO:0035267">
    <property type="term" value="C:NuA4 histone acetyltransferase complex"/>
    <property type="evidence" value="ECO:0007669"/>
    <property type="project" value="InterPro"/>
</dbReference>
<organism evidence="9 10">
    <name type="scientific">Rhizophlyctis rosea</name>
    <dbReference type="NCBI Taxonomy" id="64517"/>
    <lineage>
        <taxon>Eukaryota</taxon>
        <taxon>Fungi</taxon>
        <taxon>Fungi incertae sedis</taxon>
        <taxon>Chytridiomycota</taxon>
        <taxon>Chytridiomycota incertae sedis</taxon>
        <taxon>Chytridiomycetes</taxon>
        <taxon>Rhizophlyctidales</taxon>
        <taxon>Rhizophlyctidaceae</taxon>
        <taxon>Rhizophlyctis</taxon>
    </lineage>
</organism>
<comment type="caution">
    <text evidence="9">The sequence shown here is derived from an EMBL/GenBank/DDBJ whole genome shotgun (WGS) entry which is preliminary data.</text>
</comment>
<proteinExistence type="inferred from homology"/>
<comment type="function">
    <text evidence="6">Component of the NuA4 histone acetyltransferase complex which is involved in transcriptional activation of selected genes principally by acetylation of nucleosomal histone H4 and H2A. The NuA4 complex is also involved in DNA repair. Involved in gene silencing by neighboring heterochromatin, blockage of the silencing spreading along the chromosome, and required for cell cycle progression through G2/M.</text>
</comment>
<evidence type="ECO:0000256" key="6">
    <source>
        <dbReference type="ARBA" id="ARBA00025513"/>
    </source>
</evidence>
<dbReference type="EMBL" id="JADGJD010002107">
    <property type="protein sequence ID" value="KAJ3034895.1"/>
    <property type="molecule type" value="Genomic_DNA"/>
</dbReference>